<feature type="domain" description="PDZ" evidence="11">
    <location>
        <begin position="292"/>
        <end position="383"/>
    </location>
</feature>
<evidence type="ECO:0000256" key="10">
    <source>
        <dbReference type="SAM" id="SignalP"/>
    </source>
</evidence>
<accession>A0A6B2LXP1</accession>
<dbReference type="SUPFAM" id="SSF50156">
    <property type="entry name" value="PDZ domain-like"/>
    <property type="match status" value="2"/>
</dbReference>
<sequence length="496" mass="53102">MKLSTHTKPFASSRRLFALGLMVIAGTGLHAETDFPLSTEPVDDGSAPHLASYADILEPARSAVVSVTTASIVEIMRNPNRSPIEEFLRRYYGMPDSTPNPRQRQAPEEPIERRIPNGLGSGVIISSDGYILTNNHVVSDESGDPADEITVHLDDGSQVDAVLVGRDERTDVALLKIEQDDLPFIQMADSDMLRVGDIVFAIGNPLGVGQTSTMGIVSATKRSNLGLLGNQGYENFIQTDAAINRGNSGGALVDAKGRLVGINTAIFSQTGGNIGIGFAVPSSLARTVVLELIENGKVRRGYLGVSISDLNQDMAEAFQTGTTDGALVEVVQEGTPAARAGMKRGDVIRKIDNYPVESVADLRLKVASLRPGTEVSVLVIREGEEETLKVTLGSLDDPTAVVTSEESPIDGVGLEPVTPAIEDEWNLNVDTGLLITEVNPRSPHAQVLARGMVILEVNDEPVETVGQLNNLLVPGKVNKLWVVYRGNRGFIALRME</sequence>
<dbReference type="FunFam" id="2.40.10.10:FF:000001">
    <property type="entry name" value="Periplasmic serine protease DegS"/>
    <property type="match status" value="1"/>
</dbReference>
<feature type="binding site" evidence="8">
    <location>
        <position position="136"/>
    </location>
    <ligand>
        <name>substrate</name>
    </ligand>
</feature>
<keyword evidence="4" id="KW-0677">Repeat</keyword>
<dbReference type="RefSeq" id="WP_163962264.1">
    <property type="nucleotide sequence ID" value="NZ_JAAGNX010000001.1"/>
</dbReference>
<feature type="compositionally biased region" description="Basic and acidic residues" evidence="9">
    <location>
        <begin position="105"/>
        <end position="115"/>
    </location>
</feature>
<protein>
    <submittedName>
        <fullName evidence="12">Do family serine endopeptidase</fullName>
    </submittedName>
</protein>
<dbReference type="Pfam" id="PF13365">
    <property type="entry name" value="Trypsin_2"/>
    <property type="match status" value="1"/>
</dbReference>
<dbReference type="EMBL" id="JAAGNX010000001">
    <property type="protein sequence ID" value="NDV61381.1"/>
    <property type="molecule type" value="Genomic_DNA"/>
</dbReference>
<comment type="caution">
    <text evidence="12">The sequence shown here is derived from an EMBL/GenBank/DDBJ whole genome shotgun (WGS) entry which is preliminary data.</text>
</comment>
<dbReference type="InterPro" id="IPR011782">
    <property type="entry name" value="Pept_S1C_Do"/>
</dbReference>
<dbReference type="AlphaFoldDB" id="A0A6B2LXP1"/>
<feature type="active site" description="Charge relay system" evidence="7">
    <location>
        <position position="248"/>
    </location>
</feature>
<evidence type="ECO:0000256" key="5">
    <source>
        <dbReference type="ARBA" id="ARBA00022801"/>
    </source>
</evidence>
<dbReference type="InterPro" id="IPR009003">
    <property type="entry name" value="Peptidase_S1_PA"/>
</dbReference>
<evidence type="ECO:0000256" key="3">
    <source>
        <dbReference type="ARBA" id="ARBA00022729"/>
    </source>
</evidence>
<reference evidence="12 13" key="1">
    <citation type="submission" date="2020-02" db="EMBL/GenBank/DDBJ databases">
        <title>Albibacoteraceae fam. nov., the first described family within the subdivision 4 Verrucomicrobia.</title>
        <authorList>
            <person name="Xi F."/>
        </authorList>
    </citation>
    <scope>NUCLEOTIDE SEQUENCE [LARGE SCALE GENOMIC DNA]</scope>
    <source>
        <strain evidence="12 13">CK1056</strain>
    </source>
</reference>
<organism evidence="12 13">
    <name type="scientific">Oceanipulchritudo coccoides</name>
    <dbReference type="NCBI Taxonomy" id="2706888"/>
    <lineage>
        <taxon>Bacteria</taxon>
        <taxon>Pseudomonadati</taxon>
        <taxon>Verrucomicrobiota</taxon>
        <taxon>Opitutia</taxon>
        <taxon>Puniceicoccales</taxon>
        <taxon>Oceanipulchritudinaceae</taxon>
        <taxon>Oceanipulchritudo</taxon>
    </lineage>
</organism>
<evidence type="ECO:0000256" key="9">
    <source>
        <dbReference type="SAM" id="MobiDB-lite"/>
    </source>
</evidence>
<gene>
    <name evidence="12" type="ORF">G0Q06_02835</name>
</gene>
<evidence type="ECO:0000256" key="2">
    <source>
        <dbReference type="ARBA" id="ARBA00022670"/>
    </source>
</evidence>
<dbReference type="SMART" id="SM00228">
    <property type="entry name" value="PDZ"/>
    <property type="match status" value="2"/>
</dbReference>
<dbReference type="Gene3D" id="2.40.10.120">
    <property type="match status" value="1"/>
</dbReference>
<dbReference type="InterPro" id="IPR001940">
    <property type="entry name" value="Peptidase_S1C"/>
</dbReference>
<feature type="binding site" evidence="8">
    <location>
        <position position="171"/>
    </location>
    <ligand>
        <name>substrate</name>
    </ligand>
</feature>
<dbReference type="Proteomes" id="UP000478417">
    <property type="component" value="Unassembled WGS sequence"/>
</dbReference>
<dbReference type="PANTHER" id="PTHR22939">
    <property type="entry name" value="SERINE PROTEASE FAMILY S1C HTRA-RELATED"/>
    <property type="match status" value="1"/>
</dbReference>
<feature type="signal peptide" evidence="10">
    <location>
        <begin position="1"/>
        <end position="31"/>
    </location>
</feature>
<dbReference type="Pfam" id="PF13180">
    <property type="entry name" value="PDZ_2"/>
    <property type="match status" value="1"/>
</dbReference>
<feature type="active site" description="Charge relay system" evidence="7">
    <location>
        <position position="136"/>
    </location>
</feature>
<proteinExistence type="inferred from homology"/>
<dbReference type="Gene3D" id="2.30.42.10">
    <property type="match status" value="2"/>
</dbReference>
<feature type="binding site" evidence="8">
    <location>
        <begin position="246"/>
        <end position="248"/>
    </location>
    <ligand>
        <name>substrate</name>
    </ligand>
</feature>
<dbReference type="NCBIfam" id="TIGR02037">
    <property type="entry name" value="degP_htrA_DO"/>
    <property type="match status" value="1"/>
</dbReference>
<dbReference type="CDD" id="cd10839">
    <property type="entry name" value="cpPDZ1_DegP-like"/>
    <property type="match status" value="1"/>
</dbReference>
<dbReference type="GO" id="GO:0004252">
    <property type="term" value="F:serine-type endopeptidase activity"/>
    <property type="evidence" value="ECO:0007669"/>
    <property type="project" value="InterPro"/>
</dbReference>
<keyword evidence="6" id="KW-0720">Serine protease</keyword>
<evidence type="ECO:0000256" key="8">
    <source>
        <dbReference type="PIRSR" id="PIRSR611782-2"/>
    </source>
</evidence>
<comment type="similarity">
    <text evidence="1">Belongs to the peptidase S1C family.</text>
</comment>
<keyword evidence="13" id="KW-1185">Reference proteome</keyword>
<dbReference type="InterPro" id="IPR001478">
    <property type="entry name" value="PDZ"/>
</dbReference>
<keyword evidence="2" id="KW-0645">Protease</keyword>
<dbReference type="GO" id="GO:0042597">
    <property type="term" value="C:periplasmic space"/>
    <property type="evidence" value="ECO:0007669"/>
    <property type="project" value="TreeGrafter"/>
</dbReference>
<evidence type="ECO:0000256" key="7">
    <source>
        <dbReference type="PIRSR" id="PIRSR611782-1"/>
    </source>
</evidence>
<dbReference type="PRINTS" id="PR00834">
    <property type="entry name" value="PROTEASES2C"/>
</dbReference>
<evidence type="ECO:0000259" key="11">
    <source>
        <dbReference type="PROSITE" id="PS50106"/>
    </source>
</evidence>
<evidence type="ECO:0000313" key="12">
    <source>
        <dbReference type="EMBL" id="NDV61381.1"/>
    </source>
</evidence>
<feature type="region of interest" description="Disordered" evidence="9">
    <location>
        <begin position="92"/>
        <end position="118"/>
    </location>
</feature>
<evidence type="ECO:0000313" key="13">
    <source>
        <dbReference type="Proteomes" id="UP000478417"/>
    </source>
</evidence>
<evidence type="ECO:0000256" key="1">
    <source>
        <dbReference type="ARBA" id="ARBA00010541"/>
    </source>
</evidence>
<keyword evidence="5" id="KW-0378">Hydrolase</keyword>
<dbReference type="InterPro" id="IPR036034">
    <property type="entry name" value="PDZ_sf"/>
</dbReference>
<name>A0A6B2LXP1_9BACT</name>
<feature type="active site" description="Charge relay system" evidence="7">
    <location>
        <position position="171"/>
    </location>
</feature>
<dbReference type="PANTHER" id="PTHR22939:SF129">
    <property type="entry name" value="SERINE PROTEASE HTRA2, MITOCHONDRIAL"/>
    <property type="match status" value="1"/>
</dbReference>
<dbReference type="GO" id="GO:0006515">
    <property type="term" value="P:protein quality control for misfolded or incompletely synthesized proteins"/>
    <property type="evidence" value="ECO:0007669"/>
    <property type="project" value="TreeGrafter"/>
</dbReference>
<keyword evidence="3 10" id="KW-0732">Signal</keyword>
<evidence type="ECO:0000256" key="6">
    <source>
        <dbReference type="ARBA" id="ARBA00022825"/>
    </source>
</evidence>
<dbReference type="PROSITE" id="PS50106">
    <property type="entry name" value="PDZ"/>
    <property type="match status" value="1"/>
</dbReference>
<feature type="chain" id="PRO_5025455390" evidence="10">
    <location>
        <begin position="32"/>
        <end position="496"/>
    </location>
</feature>
<dbReference type="SUPFAM" id="SSF50494">
    <property type="entry name" value="Trypsin-like serine proteases"/>
    <property type="match status" value="1"/>
</dbReference>
<evidence type="ECO:0000256" key="4">
    <source>
        <dbReference type="ARBA" id="ARBA00022737"/>
    </source>
</evidence>